<reference evidence="2 3" key="1">
    <citation type="journal article" date="2020" name="Microb. Ecol.">
        <title>Ecogenomics of the Marine Benthic Filamentous Cyanobacterium Adonisia.</title>
        <authorList>
            <person name="Walter J.M."/>
            <person name="Coutinho F.H."/>
            <person name="Leomil L."/>
            <person name="Hargreaves P.I."/>
            <person name="Campeao M.E."/>
            <person name="Vieira V.V."/>
            <person name="Silva B.S."/>
            <person name="Fistarol G.O."/>
            <person name="Salomon P.S."/>
            <person name="Sawabe T."/>
            <person name="Mino S."/>
            <person name="Hosokawa M."/>
            <person name="Miyashita H."/>
            <person name="Maruyama F."/>
            <person name="van Verk M.C."/>
            <person name="Dutilh B.E."/>
            <person name="Thompson C.C."/>
            <person name="Thompson F.L."/>
        </authorList>
    </citation>
    <scope>NUCLEOTIDE SEQUENCE [LARGE SCALE GENOMIC DNA]</scope>
    <source>
        <strain evidence="2 3">CCMR0081</strain>
    </source>
</reference>
<organism evidence="2 3">
    <name type="scientific">Adonisia turfae CCMR0081</name>
    <dbReference type="NCBI Taxonomy" id="2292702"/>
    <lineage>
        <taxon>Bacteria</taxon>
        <taxon>Bacillati</taxon>
        <taxon>Cyanobacteriota</taxon>
        <taxon>Adonisia</taxon>
        <taxon>Adonisia turfae</taxon>
    </lineage>
</organism>
<evidence type="ECO:0000259" key="1">
    <source>
        <dbReference type="Pfam" id="PF08241"/>
    </source>
</evidence>
<dbReference type="InterPro" id="IPR013216">
    <property type="entry name" value="Methyltransf_11"/>
</dbReference>
<dbReference type="RefSeq" id="WP_163671578.1">
    <property type="nucleotide sequence ID" value="NZ_QXHD01000003.1"/>
</dbReference>
<name>A0A6M0RFJ3_9CYAN</name>
<keyword evidence="3" id="KW-1185">Reference proteome</keyword>
<comment type="caution">
    <text evidence="2">The sequence shown here is derived from an EMBL/GenBank/DDBJ whole genome shotgun (WGS) entry which is preliminary data.</text>
</comment>
<proteinExistence type="predicted"/>
<feature type="domain" description="Methyltransferase type 11" evidence="1">
    <location>
        <begin position="105"/>
        <end position="157"/>
    </location>
</feature>
<dbReference type="InterPro" id="IPR029063">
    <property type="entry name" value="SAM-dependent_MTases_sf"/>
</dbReference>
<dbReference type="Proteomes" id="UP000481033">
    <property type="component" value="Unassembled WGS sequence"/>
</dbReference>
<gene>
    <name evidence="2" type="ORF">DXZ20_02730</name>
</gene>
<sequence length="230" mass="26045">MGISSCCCCGSDRFKDNKVLWKKLIDDWQLAQYEIDYINQQQGLCCLECGANIRSIALAASLMKLLGFQGLLKDFIQDDSFHKLQILEINKAGTLTSWLLQLPGHRLIEYPEYDMMNLPFRSSSFDIVIHSDTLEHVEHPIRGLSECRRVLQKGTGYCIFTVPLIVDRLTRTRYGLPPSYHGVESNLQNDHLVFTEYGADAWVQVIKAGFSECRIISHDFPASNVLVGVA</sequence>
<dbReference type="Gene3D" id="3.40.50.150">
    <property type="entry name" value="Vaccinia Virus protein VP39"/>
    <property type="match status" value="1"/>
</dbReference>
<dbReference type="EMBL" id="QXHD01000003">
    <property type="protein sequence ID" value="NEZ54623.1"/>
    <property type="molecule type" value="Genomic_DNA"/>
</dbReference>
<dbReference type="Pfam" id="PF08241">
    <property type="entry name" value="Methyltransf_11"/>
    <property type="match status" value="1"/>
</dbReference>
<accession>A0A6M0RFJ3</accession>
<evidence type="ECO:0000313" key="3">
    <source>
        <dbReference type="Proteomes" id="UP000481033"/>
    </source>
</evidence>
<dbReference type="GO" id="GO:0032259">
    <property type="term" value="P:methylation"/>
    <property type="evidence" value="ECO:0007669"/>
    <property type="project" value="UniProtKB-KW"/>
</dbReference>
<dbReference type="GO" id="GO:0008757">
    <property type="term" value="F:S-adenosylmethionine-dependent methyltransferase activity"/>
    <property type="evidence" value="ECO:0007669"/>
    <property type="project" value="InterPro"/>
</dbReference>
<protein>
    <submittedName>
        <fullName evidence="2">Class I SAM-dependent methyltransferase</fullName>
    </submittedName>
</protein>
<dbReference type="AlphaFoldDB" id="A0A6M0RFJ3"/>
<keyword evidence="2" id="KW-0808">Transferase</keyword>
<keyword evidence="2" id="KW-0489">Methyltransferase</keyword>
<dbReference type="SUPFAM" id="SSF53335">
    <property type="entry name" value="S-adenosyl-L-methionine-dependent methyltransferases"/>
    <property type="match status" value="1"/>
</dbReference>
<evidence type="ECO:0000313" key="2">
    <source>
        <dbReference type="EMBL" id="NEZ54623.1"/>
    </source>
</evidence>